<dbReference type="RefSeq" id="WP_009057569.1">
    <property type="nucleotide sequence ID" value="NZ_AJYA01000081.1"/>
</dbReference>
<protein>
    <recommendedName>
        <fullName evidence="2">CRISPR type III-associated protein domain-containing protein</fullName>
    </recommendedName>
</protein>
<evidence type="ECO:0000313" key="3">
    <source>
        <dbReference type="EMBL" id="EIM72571.1"/>
    </source>
</evidence>
<dbReference type="STRING" id="1189621.A3SI_19646"/>
<keyword evidence="1" id="KW-0051">Antiviral defense</keyword>
<name>I5BSL9_9BACT</name>
<dbReference type="InterPro" id="IPR005537">
    <property type="entry name" value="RAMP_III_fam"/>
</dbReference>
<accession>I5BSL9</accession>
<dbReference type="Proteomes" id="UP000005551">
    <property type="component" value="Unassembled WGS sequence"/>
</dbReference>
<dbReference type="EMBL" id="AJYA01000081">
    <property type="protein sequence ID" value="EIM72571.1"/>
    <property type="molecule type" value="Genomic_DNA"/>
</dbReference>
<comment type="caution">
    <text evidence="3">The sequence shown here is derived from an EMBL/GenBank/DDBJ whole genome shotgun (WGS) entry which is preliminary data.</text>
</comment>
<gene>
    <name evidence="3" type="ORF">A3SI_19646</name>
</gene>
<evidence type="ECO:0000256" key="1">
    <source>
        <dbReference type="ARBA" id="ARBA00023118"/>
    </source>
</evidence>
<dbReference type="GO" id="GO:0051607">
    <property type="term" value="P:defense response to virus"/>
    <property type="evidence" value="ECO:0007669"/>
    <property type="project" value="UniProtKB-KW"/>
</dbReference>
<feature type="domain" description="CRISPR type III-associated protein" evidence="2">
    <location>
        <begin position="9"/>
        <end position="104"/>
    </location>
</feature>
<sequence length="129" mass="14398">MVQEKIKYTINFLTDWHAGSGLSGGAEADAVVIKDREGFPYVPGKTLKGLFVDAFCDFIALGIDGFTQEKKNELLGYYDPVLKRSFQGKLFFSNAELPQVERDAIDARHKYFLFRTISSTAIDSESGDC</sequence>
<dbReference type="OrthoDB" id="163151at2"/>
<dbReference type="Pfam" id="PF03787">
    <property type="entry name" value="RAMPs"/>
    <property type="match status" value="1"/>
</dbReference>
<organism evidence="3 4">
    <name type="scientific">Nitritalea halalkaliphila LW7</name>
    <dbReference type="NCBI Taxonomy" id="1189621"/>
    <lineage>
        <taxon>Bacteria</taxon>
        <taxon>Pseudomonadati</taxon>
        <taxon>Bacteroidota</taxon>
        <taxon>Cytophagia</taxon>
        <taxon>Cytophagales</taxon>
        <taxon>Cyclobacteriaceae</taxon>
        <taxon>Nitritalea</taxon>
    </lineage>
</organism>
<reference evidence="3 4" key="1">
    <citation type="submission" date="2012-05" db="EMBL/GenBank/DDBJ databases">
        <title>Genome sequence of Nitritalea halalkaliphila LW7.</title>
        <authorList>
            <person name="Jangir P.K."/>
            <person name="Singh A."/>
            <person name="Shivaji S."/>
            <person name="Sharma R."/>
        </authorList>
    </citation>
    <scope>NUCLEOTIDE SEQUENCE [LARGE SCALE GENOMIC DNA]</scope>
    <source>
        <strain evidence="3 4">LW7</strain>
    </source>
</reference>
<evidence type="ECO:0000313" key="4">
    <source>
        <dbReference type="Proteomes" id="UP000005551"/>
    </source>
</evidence>
<dbReference type="CDD" id="cd09726">
    <property type="entry name" value="RAMP_I_III"/>
    <property type="match status" value="1"/>
</dbReference>
<dbReference type="AlphaFoldDB" id="I5BSL9"/>
<evidence type="ECO:0000259" key="2">
    <source>
        <dbReference type="Pfam" id="PF03787"/>
    </source>
</evidence>
<keyword evidence="4" id="KW-1185">Reference proteome</keyword>
<proteinExistence type="predicted"/>